<reference evidence="1" key="1">
    <citation type="journal article" date="2022" name="Int. J. Mol. Sci.">
        <title>Draft Genome of Tanacetum Coccineum: Genomic Comparison of Closely Related Tanacetum-Family Plants.</title>
        <authorList>
            <person name="Yamashiro T."/>
            <person name="Shiraishi A."/>
            <person name="Nakayama K."/>
            <person name="Satake H."/>
        </authorList>
    </citation>
    <scope>NUCLEOTIDE SEQUENCE</scope>
</reference>
<reference evidence="1" key="2">
    <citation type="submission" date="2022-01" db="EMBL/GenBank/DDBJ databases">
        <authorList>
            <person name="Yamashiro T."/>
            <person name="Shiraishi A."/>
            <person name="Satake H."/>
            <person name="Nakayama K."/>
        </authorList>
    </citation>
    <scope>NUCLEOTIDE SEQUENCE</scope>
</reference>
<protein>
    <recommendedName>
        <fullName evidence="3">CCHC-type domain-containing protein</fullName>
    </recommendedName>
</protein>
<dbReference type="Proteomes" id="UP001151760">
    <property type="component" value="Unassembled WGS sequence"/>
</dbReference>
<evidence type="ECO:0000313" key="1">
    <source>
        <dbReference type="EMBL" id="GJU02210.1"/>
    </source>
</evidence>
<evidence type="ECO:0000313" key="2">
    <source>
        <dbReference type="Proteomes" id="UP001151760"/>
    </source>
</evidence>
<gene>
    <name evidence="1" type="ORF">Tco_1112548</name>
</gene>
<organism evidence="1 2">
    <name type="scientific">Tanacetum coccineum</name>
    <dbReference type="NCBI Taxonomy" id="301880"/>
    <lineage>
        <taxon>Eukaryota</taxon>
        <taxon>Viridiplantae</taxon>
        <taxon>Streptophyta</taxon>
        <taxon>Embryophyta</taxon>
        <taxon>Tracheophyta</taxon>
        <taxon>Spermatophyta</taxon>
        <taxon>Magnoliopsida</taxon>
        <taxon>eudicotyledons</taxon>
        <taxon>Gunneridae</taxon>
        <taxon>Pentapetalae</taxon>
        <taxon>asterids</taxon>
        <taxon>campanulids</taxon>
        <taxon>Asterales</taxon>
        <taxon>Asteraceae</taxon>
        <taxon>Asteroideae</taxon>
        <taxon>Anthemideae</taxon>
        <taxon>Anthemidinae</taxon>
        <taxon>Tanacetum</taxon>
    </lineage>
</organism>
<name>A0ABQ5IR54_9ASTR</name>
<sequence>MCSMAKEIKEVGFTICHEMCGDSLDGIFCQQCTCKSCGKGAHIGYNCPPKAPIISNPEPCNQTIDELPQTLPSFDPTYYSEKENSLPYISEPNFVDDSPNVFNPPPQPPMDSCEFCISWAETMLVMVLFSSVEELVLIPSESEGISDGVCDVPLCDNPTPLKAFKDHSEIVVNSNNDDTSSDDDDFEDIEYVEASPPDLEIVSLEEVNKDQEEKEYDLEDIFQIQDIILREKLVNINRLIANIEALNDNPSPDHVLKSPSFSLDLQLRDSDRSLWNLILLSTLFGFQLFGRNSETFSDHTESREVNEPIGKATLIKHFYSDNSNDPLLEFPEFESFHFNPSFPRPSPESPDDEISLIVETDAPVINNFDELNEDECFDPGGDEIDVEDEDSFTFIIRTFLPYLTYPEVSPLLSSTKNEDTILTPTSPLRADGISSGWNFHIIKCMDIAKNHKKTVKAGQTRTRDDKEYTRAGDLIAERSKVNSSHPLVNQSQLTK</sequence>
<dbReference type="EMBL" id="BQNB010021037">
    <property type="protein sequence ID" value="GJU02210.1"/>
    <property type="molecule type" value="Genomic_DNA"/>
</dbReference>
<comment type="caution">
    <text evidence="1">The sequence shown here is derived from an EMBL/GenBank/DDBJ whole genome shotgun (WGS) entry which is preliminary data.</text>
</comment>
<accession>A0ABQ5IR54</accession>
<evidence type="ECO:0008006" key="3">
    <source>
        <dbReference type="Google" id="ProtNLM"/>
    </source>
</evidence>
<keyword evidence="2" id="KW-1185">Reference proteome</keyword>
<proteinExistence type="predicted"/>